<proteinExistence type="predicted"/>
<dbReference type="Gene3D" id="1.20.1590.10">
    <property type="entry name" value="YP_001051499.1 domain like"/>
    <property type="match status" value="1"/>
</dbReference>
<keyword evidence="2" id="KW-1185">Reference proteome</keyword>
<dbReference type="Pfam" id="PF04222">
    <property type="entry name" value="DUF416"/>
    <property type="match status" value="1"/>
</dbReference>
<dbReference type="STRING" id="1122198.SAMN02745729_106111"/>
<accession>A0A1H4DHY4</accession>
<dbReference type="RefSeq" id="WP_091826101.1">
    <property type="nucleotide sequence ID" value="NZ_FNRJ01000006.1"/>
</dbReference>
<dbReference type="InterPro" id="IPR023381">
    <property type="entry name" value="YP001051499.1-like_dom_sf"/>
</dbReference>
<protein>
    <recommendedName>
        <fullName evidence="3">DUF416 family protein</fullName>
    </recommendedName>
</protein>
<organism evidence="1 2">
    <name type="scientific">Marinobacterium iners DSM 11526</name>
    <dbReference type="NCBI Taxonomy" id="1122198"/>
    <lineage>
        <taxon>Bacteria</taxon>
        <taxon>Pseudomonadati</taxon>
        <taxon>Pseudomonadota</taxon>
        <taxon>Gammaproteobacteria</taxon>
        <taxon>Oceanospirillales</taxon>
        <taxon>Oceanospirillaceae</taxon>
        <taxon>Marinobacterium</taxon>
    </lineage>
</organism>
<dbReference type="Proteomes" id="UP000242469">
    <property type="component" value="Unassembled WGS sequence"/>
</dbReference>
<reference evidence="2" key="1">
    <citation type="submission" date="2016-10" db="EMBL/GenBank/DDBJ databases">
        <authorList>
            <person name="Varghese N."/>
            <person name="Submissions S."/>
        </authorList>
    </citation>
    <scope>NUCLEOTIDE SEQUENCE [LARGE SCALE GENOMIC DNA]</scope>
    <source>
        <strain evidence="2">DSM 11526</strain>
    </source>
</reference>
<evidence type="ECO:0000313" key="2">
    <source>
        <dbReference type="Proteomes" id="UP000242469"/>
    </source>
</evidence>
<dbReference type="AlphaFoldDB" id="A0A1H4DHY4"/>
<evidence type="ECO:0008006" key="3">
    <source>
        <dbReference type="Google" id="ProtNLM"/>
    </source>
</evidence>
<dbReference type="InterPro" id="IPR007338">
    <property type="entry name" value="DUF416"/>
</dbReference>
<sequence length="202" mass="22733">MSEMLNLERELETFEPWQLTAFSAALTERMFPNFALFARLVNFGDPARMRLLLDGVWDSLAGTGARVNFEVQLDQVEANMPDLDEYDMYGALPALDAIVALNATINCLLEKDRSEAANVGQLSRESVATFIEVTESDDELSDEDLVRLINTHELMQAEDGFRDEVIERLQNQKQPSAAFVRELRELARNEGVSNIGISDEDD</sequence>
<dbReference type="EMBL" id="FNRJ01000006">
    <property type="protein sequence ID" value="SEA72381.1"/>
    <property type="molecule type" value="Genomic_DNA"/>
</dbReference>
<dbReference type="OrthoDB" id="9204516at2"/>
<evidence type="ECO:0000313" key="1">
    <source>
        <dbReference type="EMBL" id="SEA72381.1"/>
    </source>
</evidence>
<name>A0A1H4DHY4_9GAMM</name>
<gene>
    <name evidence="1" type="ORF">SAMN02745729_106111</name>
</gene>